<dbReference type="PANTHER" id="PTHR39673">
    <property type="entry name" value="TUNGSTEN FORMYLMETHANOFURAN DEHYDROGENASE, SUBUNIT C (FWDC)"/>
    <property type="match status" value="1"/>
</dbReference>
<sequence>MKPLTFTLLAEPEERLDLSALVPDRLSGLPVSDIAALPVGTTRTGLKAGDLFRIAGKDTSSIVFAGGSRRFDQVGAGMTSGNIRVVGDVGFRAGRAMGGGMLVIDGSAGEELGSGLSGGRIEVTGNAGDRLGAPLAGELQGVSGGTIVVRGKAGHRAGERMRRGLIAVLKGCGDYLGLGMIAGTIVVTGRVGVMPGYLMKRGSLLLDRQPEALSLTFVDCGNADIAFSGLFDRFLIAEKILDKPLLGTAPTRVCGDNAVFGKGEILFRNRR</sequence>
<dbReference type="GO" id="GO:0018493">
    <property type="term" value="F:formylmethanofuran dehydrogenase activity"/>
    <property type="evidence" value="ECO:0007669"/>
    <property type="project" value="InterPro"/>
</dbReference>
<dbReference type="PANTHER" id="PTHR39673:SF5">
    <property type="entry name" value="TUNGSTEN-CONTAINING FORMYLMETHANOFURAN DEHYDROGENASE 2 SUBUNIT C"/>
    <property type="match status" value="1"/>
</dbReference>
<keyword evidence="2" id="KW-1185">Reference proteome</keyword>
<dbReference type="Proteomes" id="UP000291088">
    <property type="component" value="Unassembled WGS sequence"/>
</dbReference>
<dbReference type="EMBL" id="SDVB01000249">
    <property type="protein sequence ID" value="RYC10683.1"/>
    <property type="molecule type" value="Genomic_DNA"/>
</dbReference>
<organism evidence="1 2">
    <name type="scientific">Ciceribacter ferrooxidans</name>
    <dbReference type="NCBI Taxonomy" id="2509717"/>
    <lineage>
        <taxon>Bacteria</taxon>
        <taxon>Pseudomonadati</taxon>
        <taxon>Pseudomonadota</taxon>
        <taxon>Alphaproteobacteria</taxon>
        <taxon>Hyphomicrobiales</taxon>
        <taxon>Rhizobiaceae</taxon>
        <taxon>Ciceribacter</taxon>
    </lineage>
</organism>
<comment type="caution">
    <text evidence="1">The sequence shown here is derived from an EMBL/GenBank/DDBJ whole genome shotgun (WGS) entry which is preliminary data.</text>
</comment>
<proteinExistence type="predicted"/>
<dbReference type="AlphaFoldDB" id="A0A4Q2SYH0"/>
<protein>
    <submittedName>
        <fullName evidence="1">Formylmethanofuran dehydrogenase subunit C</fullName>
    </submittedName>
</protein>
<evidence type="ECO:0000313" key="1">
    <source>
        <dbReference type="EMBL" id="RYC10683.1"/>
    </source>
</evidence>
<name>A0A4Q2SYH0_9HYPH</name>
<dbReference type="GO" id="GO:0046914">
    <property type="term" value="F:transition metal ion binding"/>
    <property type="evidence" value="ECO:0007669"/>
    <property type="project" value="InterPro"/>
</dbReference>
<dbReference type="InterPro" id="IPR017550">
    <property type="entry name" value="Formylmethanofuran_DH_suC"/>
</dbReference>
<gene>
    <name evidence="1" type="ORF">EUU22_15830</name>
</gene>
<dbReference type="GO" id="GO:0015948">
    <property type="term" value="P:methanogenesis"/>
    <property type="evidence" value="ECO:0007669"/>
    <property type="project" value="InterPro"/>
</dbReference>
<evidence type="ECO:0000313" key="2">
    <source>
        <dbReference type="Proteomes" id="UP000291088"/>
    </source>
</evidence>
<accession>A0A4Q2SYH0</accession>
<dbReference type="NCBIfam" id="TIGR03122">
    <property type="entry name" value="one_C_dehyd_C"/>
    <property type="match status" value="1"/>
</dbReference>
<dbReference type="OrthoDB" id="7302713at2"/>
<dbReference type="InterPro" id="IPR036485">
    <property type="entry name" value="Glu_synth_asu_C_sf"/>
</dbReference>
<dbReference type="RefSeq" id="WP_129332952.1">
    <property type="nucleotide sequence ID" value="NZ_SDVB01000249.1"/>
</dbReference>
<dbReference type="SUPFAM" id="SSF69336">
    <property type="entry name" value="Alpha subunit of glutamate synthase, C-terminal domain"/>
    <property type="match status" value="1"/>
</dbReference>
<dbReference type="Gene3D" id="2.160.20.60">
    <property type="entry name" value="Glutamate synthase, alpha subunit, C-terminal domain"/>
    <property type="match status" value="1"/>
</dbReference>
<reference evidence="1 2" key="1">
    <citation type="submission" date="2019-01" db="EMBL/GenBank/DDBJ databases">
        <authorList>
            <person name="Deng T."/>
        </authorList>
    </citation>
    <scope>NUCLEOTIDE SEQUENCE [LARGE SCALE GENOMIC DNA]</scope>
    <source>
        <strain evidence="1 2">F8825</strain>
    </source>
</reference>